<dbReference type="OrthoDB" id="515994at2759"/>
<feature type="region of interest" description="Disordered" evidence="1">
    <location>
        <begin position="518"/>
        <end position="546"/>
    </location>
</feature>
<feature type="region of interest" description="Disordered" evidence="1">
    <location>
        <begin position="130"/>
        <end position="193"/>
    </location>
</feature>
<organism evidence="3 4">
    <name type="scientific">Micractinium conductrix</name>
    <dbReference type="NCBI Taxonomy" id="554055"/>
    <lineage>
        <taxon>Eukaryota</taxon>
        <taxon>Viridiplantae</taxon>
        <taxon>Chlorophyta</taxon>
        <taxon>core chlorophytes</taxon>
        <taxon>Trebouxiophyceae</taxon>
        <taxon>Chlorellales</taxon>
        <taxon>Chlorellaceae</taxon>
        <taxon>Chlorella clade</taxon>
        <taxon>Micractinium</taxon>
    </lineage>
</organism>
<feature type="region of interest" description="Disordered" evidence="1">
    <location>
        <begin position="818"/>
        <end position="846"/>
    </location>
</feature>
<dbReference type="AlphaFoldDB" id="A0A2P6VC53"/>
<accession>A0A2P6VC53</accession>
<feature type="compositionally biased region" description="Basic and acidic residues" evidence="1">
    <location>
        <begin position="452"/>
        <end position="461"/>
    </location>
</feature>
<feature type="region of interest" description="Disordered" evidence="1">
    <location>
        <begin position="961"/>
        <end position="1008"/>
    </location>
</feature>
<dbReference type="EMBL" id="LHPF02000014">
    <property type="protein sequence ID" value="PSC71666.1"/>
    <property type="molecule type" value="Genomic_DNA"/>
</dbReference>
<dbReference type="InterPro" id="IPR014840">
    <property type="entry name" value="HRD"/>
</dbReference>
<feature type="compositionally biased region" description="Low complexity" evidence="1">
    <location>
        <begin position="664"/>
        <end position="675"/>
    </location>
</feature>
<protein>
    <recommendedName>
        <fullName evidence="2">Hpc2-related domain-containing protein</fullName>
    </recommendedName>
</protein>
<comment type="caution">
    <text evidence="3">The sequence shown here is derived from an EMBL/GenBank/DDBJ whole genome shotgun (WGS) entry which is preliminary data.</text>
</comment>
<feature type="compositionally biased region" description="Basic and acidic residues" evidence="1">
    <location>
        <begin position="256"/>
        <end position="268"/>
    </location>
</feature>
<feature type="compositionally biased region" description="Basic and acidic residues" evidence="1">
    <location>
        <begin position="163"/>
        <end position="180"/>
    </location>
</feature>
<reference evidence="3 4" key="1">
    <citation type="journal article" date="2018" name="Plant J.">
        <title>Genome sequences of Chlorella sorokiniana UTEX 1602 and Micractinium conductrix SAG 241.80: implications to maltose excretion by a green alga.</title>
        <authorList>
            <person name="Arriola M.B."/>
            <person name="Velmurugan N."/>
            <person name="Zhang Y."/>
            <person name="Plunkett M.H."/>
            <person name="Hondzo H."/>
            <person name="Barney B.M."/>
        </authorList>
    </citation>
    <scope>NUCLEOTIDE SEQUENCE [LARGE SCALE GENOMIC DNA]</scope>
    <source>
        <strain evidence="3 4">SAG 241.80</strain>
    </source>
</reference>
<feature type="domain" description="Hpc2-related" evidence="2">
    <location>
        <begin position="187"/>
        <end position="231"/>
    </location>
</feature>
<feature type="compositionally biased region" description="Low complexity" evidence="1">
    <location>
        <begin position="526"/>
        <end position="535"/>
    </location>
</feature>
<feature type="compositionally biased region" description="Acidic residues" evidence="1">
    <location>
        <begin position="132"/>
        <end position="162"/>
    </location>
</feature>
<feature type="region of interest" description="Disordered" evidence="1">
    <location>
        <begin position="785"/>
        <end position="804"/>
    </location>
</feature>
<feature type="region of interest" description="Disordered" evidence="1">
    <location>
        <begin position="431"/>
        <end position="461"/>
    </location>
</feature>
<evidence type="ECO:0000313" key="3">
    <source>
        <dbReference type="EMBL" id="PSC71666.1"/>
    </source>
</evidence>
<feature type="region of interest" description="Disordered" evidence="1">
    <location>
        <begin position="212"/>
        <end position="336"/>
    </location>
</feature>
<feature type="region of interest" description="Disordered" evidence="1">
    <location>
        <begin position="736"/>
        <end position="765"/>
    </location>
</feature>
<keyword evidence="4" id="KW-1185">Reference proteome</keyword>
<feature type="region of interest" description="Disordered" evidence="1">
    <location>
        <begin position="351"/>
        <end position="413"/>
    </location>
</feature>
<dbReference type="Pfam" id="PF08729">
    <property type="entry name" value="HUN"/>
    <property type="match status" value="1"/>
</dbReference>
<evidence type="ECO:0000313" key="4">
    <source>
        <dbReference type="Proteomes" id="UP000239649"/>
    </source>
</evidence>
<feature type="compositionally biased region" description="Low complexity" evidence="1">
    <location>
        <begin position="351"/>
        <end position="396"/>
    </location>
</feature>
<name>A0A2P6VC53_9CHLO</name>
<feature type="compositionally biased region" description="Low complexity" evidence="1">
    <location>
        <begin position="785"/>
        <end position="794"/>
    </location>
</feature>
<feature type="compositionally biased region" description="Low complexity" evidence="1">
    <location>
        <begin position="318"/>
        <end position="336"/>
    </location>
</feature>
<sequence length="1008" mass="103345">MGEPKPRKRIVAQLIVSPTHEREGAIAAVPEEAPQAVQLDQKEQAEWAREHLGPDRKVFVDLTAAANKEVDWKQLCKERGVQKPNKATAAAAENGNGDDPLLLRAARSGRQENSWTKMLAKLEATYCVGAELSEESDVEEREEEGSESGGSDDEEEGEDGEGDGGKESGREGGGKSDAEAGGKAGPKKGSREDIYDYKDDFIDDEEFFELLHHDKRKPKHAGFFITKGEIEKTDEIMPGFEELEKEKKRGQGGKRKAAEEAESDERGDGGAPAAKEARAGGGEKKKRKAAESGGEGGEPGDKPAAKKKKKAAGGGEASGAAVGAADAAAPAQRPAVPADARLSIAELARMAGAAQAASGTLPPMVAVPPAGAAGAAAEAPSALGSPPLPSGSQVAGGASGQLAPPSAKKKVPYEMPREVEEAIGFLKTLAQRMPPPAPAPAAPAESGADGGDEGKQRQRRSLPKEIKDALLQFAQLYQSQVDQYGHSAQTPLITQLFAFLEPWASRMTLNNLLRNANKPQAEKKQATAAGAAAKEMPQQPVSEEQLRRSIAEKVKVAPVTSDDDFVAPKQRGSTSPPTQDGEAAGGGATQAAAAKPQLWRQIDRGVQQQVFRFLKQRLGDNKLTSAQGKLLQQEVWNWFPPGSIDQAGIAHIYNAGKTKEKRAAAAAAAASGQTAAPPPPAGAAAPAEATVPAAAAPAAGEAAPAQAAQPMGVAAIAAAMGAAAAAAAAAAPAAPAQQQQQPAAPQQQQQQQAVQPPAPAQPSTLSAAEAFAALAVAQAQQKLATPDKAATSSPTAPPAAPAVAAAAAHEVDAAVAEAAAAAAPPSQQAGQAAPPAAGLPRDPTFADLTGAARASDAESVARAQASGAPQSAAELQAILDSAYKASVYQYIYAKVLMHVGKEGTKSADAAQLAAKLGWATWDPTSQTVKAGLFRCVNKPHVMPIGKGMFVLRGLPGLTEVPRAKRGAKRSGSTAPSGAGGEEEEEEAEPEASQAPGATQVPGSSPPQA</sequence>
<proteinExistence type="predicted"/>
<feature type="compositionally biased region" description="Acidic residues" evidence="1">
    <location>
        <begin position="980"/>
        <end position="989"/>
    </location>
</feature>
<feature type="region of interest" description="Disordered" evidence="1">
    <location>
        <begin position="664"/>
        <end position="688"/>
    </location>
</feature>
<evidence type="ECO:0000259" key="2">
    <source>
        <dbReference type="Pfam" id="PF08729"/>
    </source>
</evidence>
<evidence type="ECO:0000256" key="1">
    <source>
        <dbReference type="SAM" id="MobiDB-lite"/>
    </source>
</evidence>
<dbReference type="Proteomes" id="UP000239649">
    <property type="component" value="Unassembled WGS sequence"/>
</dbReference>
<feature type="region of interest" description="Disordered" evidence="1">
    <location>
        <begin position="81"/>
        <end position="113"/>
    </location>
</feature>
<feature type="compositionally biased region" description="Low complexity" evidence="1">
    <location>
        <begin position="818"/>
        <end position="836"/>
    </location>
</feature>
<gene>
    <name evidence="3" type="ORF">C2E20_4998</name>
</gene>
<feature type="region of interest" description="Disordered" evidence="1">
    <location>
        <begin position="561"/>
        <end position="594"/>
    </location>
</feature>